<dbReference type="GO" id="GO:0005886">
    <property type="term" value="C:plasma membrane"/>
    <property type="evidence" value="ECO:0007669"/>
    <property type="project" value="UniProtKB-SubCell"/>
</dbReference>
<dbReference type="CDD" id="cd06550">
    <property type="entry name" value="TM_ABC_iron-siderophores_like"/>
    <property type="match status" value="1"/>
</dbReference>
<proteinExistence type="inferred from homology"/>
<feature type="transmembrane region" description="Helical" evidence="8">
    <location>
        <begin position="138"/>
        <end position="157"/>
    </location>
</feature>
<evidence type="ECO:0000256" key="3">
    <source>
        <dbReference type="ARBA" id="ARBA00022448"/>
    </source>
</evidence>
<dbReference type="Proteomes" id="UP000294545">
    <property type="component" value="Unassembled WGS sequence"/>
</dbReference>
<evidence type="ECO:0000256" key="5">
    <source>
        <dbReference type="ARBA" id="ARBA00022692"/>
    </source>
</evidence>
<feature type="transmembrane region" description="Helical" evidence="8">
    <location>
        <begin position="169"/>
        <end position="193"/>
    </location>
</feature>
<evidence type="ECO:0000313" key="9">
    <source>
        <dbReference type="EMBL" id="TCK92409.1"/>
    </source>
</evidence>
<dbReference type="PANTHER" id="PTHR30472:SF24">
    <property type="entry name" value="FERRIC ENTEROBACTIN TRANSPORT SYSTEM PERMEASE PROTEIN FEPG"/>
    <property type="match status" value="1"/>
</dbReference>
<dbReference type="AlphaFoldDB" id="A0A4R1MPK1"/>
<keyword evidence="6 8" id="KW-1133">Transmembrane helix</keyword>
<feature type="transmembrane region" description="Helical" evidence="8">
    <location>
        <begin position="27"/>
        <end position="47"/>
    </location>
</feature>
<keyword evidence="4" id="KW-1003">Cell membrane</keyword>
<evidence type="ECO:0000256" key="8">
    <source>
        <dbReference type="SAM" id="Phobius"/>
    </source>
</evidence>
<evidence type="ECO:0000256" key="7">
    <source>
        <dbReference type="ARBA" id="ARBA00023136"/>
    </source>
</evidence>
<comment type="caution">
    <text evidence="9">The sequence shown here is derived from an EMBL/GenBank/DDBJ whole genome shotgun (WGS) entry which is preliminary data.</text>
</comment>
<dbReference type="Gene3D" id="1.10.3470.10">
    <property type="entry name" value="ABC transporter involved in vitamin B12 uptake, BtuC"/>
    <property type="match status" value="1"/>
</dbReference>
<evidence type="ECO:0000256" key="2">
    <source>
        <dbReference type="ARBA" id="ARBA00007935"/>
    </source>
</evidence>
<keyword evidence="10" id="KW-1185">Reference proteome</keyword>
<keyword evidence="5 8" id="KW-0812">Transmembrane</keyword>
<comment type="similarity">
    <text evidence="2">Belongs to the binding-protein-dependent transport system permease family. FecCD subfamily.</text>
</comment>
<dbReference type="PANTHER" id="PTHR30472">
    <property type="entry name" value="FERRIC ENTEROBACTIN TRANSPORT SYSTEM PERMEASE PROTEIN"/>
    <property type="match status" value="1"/>
</dbReference>
<feature type="transmembrane region" description="Helical" evidence="8">
    <location>
        <begin position="112"/>
        <end position="131"/>
    </location>
</feature>
<accession>A0A4R1MPK1</accession>
<dbReference type="RefSeq" id="WP_132282846.1">
    <property type="nucleotide sequence ID" value="NZ_SMGQ01000014.1"/>
</dbReference>
<protein>
    <submittedName>
        <fullName evidence="9">Iron complex transport system permease protein</fullName>
    </submittedName>
</protein>
<feature type="transmembrane region" description="Helical" evidence="8">
    <location>
        <begin position="82"/>
        <end position="100"/>
    </location>
</feature>
<comment type="subcellular location">
    <subcellularLocation>
        <location evidence="1">Cell membrane</location>
        <topology evidence="1">Multi-pass membrane protein</topology>
    </subcellularLocation>
</comment>
<keyword evidence="3" id="KW-0813">Transport</keyword>
<feature type="transmembrane region" description="Helical" evidence="8">
    <location>
        <begin position="323"/>
        <end position="346"/>
    </location>
</feature>
<evidence type="ECO:0000256" key="4">
    <source>
        <dbReference type="ARBA" id="ARBA00022475"/>
    </source>
</evidence>
<dbReference type="InterPro" id="IPR037294">
    <property type="entry name" value="ABC_BtuC-like"/>
</dbReference>
<evidence type="ECO:0000313" key="10">
    <source>
        <dbReference type="Proteomes" id="UP000294545"/>
    </source>
</evidence>
<dbReference type="SUPFAM" id="SSF81345">
    <property type="entry name" value="ABC transporter involved in vitamin B12 uptake, BtuC"/>
    <property type="match status" value="1"/>
</dbReference>
<organism evidence="9 10">
    <name type="scientific">Natranaerovirga hydrolytica</name>
    <dbReference type="NCBI Taxonomy" id="680378"/>
    <lineage>
        <taxon>Bacteria</taxon>
        <taxon>Bacillati</taxon>
        <taxon>Bacillota</taxon>
        <taxon>Clostridia</taxon>
        <taxon>Lachnospirales</taxon>
        <taxon>Natranaerovirgaceae</taxon>
        <taxon>Natranaerovirga</taxon>
    </lineage>
</organism>
<dbReference type="GO" id="GO:0022857">
    <property type="term" value="F:transmembrane transporter activity"/>
    <property type="evidence" value="ECO:0007669"/>
    <property type="project" value="InterPro"/>
</dbReference>
<sequence length="351" mass="38039">MKHTNNDGYSAIRLKRLPVSFMIQKQAMIVMLILSIILISISLISLSTGTIKIGMDRIFQTFIGSGTDIENFTILTLRLPRIILGILAGVGLSLSGAILQGLIRNPLAGPDVIGVNSGASLMAVIFITLFADTVSIHFLPFFAFFGAVLVVFFMYGLSWKNGVTPLRLILIGFGVKALLGAVQRILMLSGTMLRTSQAYTWLAGSLYATKWYEVQIVSIWMLILIPLLIVAVKSLNMQQVSDEITVSLGGRLQIIRLGLISLAACLAGIIIAFTGGIGFIGLMSPHIARKLVGTTYGQLLPCSALIGAILIVVSDWIGRTWFAPVEIAVGVFTSLLGAPFFIYLFIKMRNK</sequence>
<dbReference type="Pfam" id="PF01032">
    <property type="entry name" value="FecCD"/>
    <property type="match status" value="1"/>
</dbReference>
<keyword evidence="7 8" id="KW-0472">Membrane</keyword>
<gene>
    <name evidence="9" type="ORF">EDC19_2144</name>
</gene>
<feature type="transmembrane region" description="Helical" evidence="8">
    <location>
        <begin position="295"/>
        <end position="317"/>
    </location>
</feature>
<dbReference type="OrthoDB" id="9792889at2"/>
<evidence type="ECO:0000256" key="6">
    <source>
        <dbReference type="ARBA" id="ARBA00022989"/>
    </source>
</evidence>
<evidence type="ECO:0000256" key="1">
    <source>
        <dbReference type="ARBA" id="ARBA00004651"/>
    </source>
</evidence>
<reference evidence="9 10" key="1">
    <citation type="submission" date="2019-03" db="EMBL/GenBank/DDBJ databases">
        <title>Genomic Encyclopedia of Type Strains, Phase IV (KMG-IV): sequencing the most valuable type-strain genomes for metagenomic binning, comparative biology and taxonomic classification.</title>
        <authorList>
            <person name="Goeker M."/>
        </authorList>
    </citation>
    <scope>NUCLEOTIDE SEQUENCE [LARGE SCALE GENOMIC DNA]</scope>
    <source>
        <strain evidence="9 10">DSM 24176</strain>
    </source>
</reference>
<name>A0A4R1MPK1_9FIRM</name>
<feature type="transmembrane region" description="Helical" evidence="8">
    <location>
        <begin position="254"/>
        <end position="283"/>
    </location>
</feature>
<dbReference type="FunFam" id="1.10.3470.10:FF:000001">
    <property type="entry name" value="Vitamin B12 ABC transporter permease BtuC"/>
    <property type="match status" value="1"/>
</dbReference>
<feature type="transmembrane region" description="Helical" evidence="8">
    <location>
        <begin position="214"/>
        <end position="234"/>
    </location>
</feature>
<dbReference type="InterPro" id="IPR000522">
    <property type="entry name" value="ABC_transptr_permease_BtuC"/>
</dbReference>
<dbReference type="EMBL" id="SMGQ01000014">
    <property type="protein sequence ID" value="TCK92409.1"/>
    <property type="molecule type" value="Genomic_DNA"/>
</dbReference>
<dbReference type="GO" id="GO:0033214">
    <property type="term" value="P:siderophore-iron import into cell"/>
    <property type="evidence" value="ECO:0007669"/>
    <property type="project" value="TreeGrafter"/>
</dbReference>